<feature type="signal peptide" evidence="4">
    <location>
        <begin position="1"/>
        <end position="28"/>
    </location>
</feature>
<dbReference type="InterPro" id="IPR019734">
    <property type="entry name" value="TPR_rpt"/>
</dbReference>
<comment type="caution">
    <text evidence="5">The sequence shown here is derived from an EMBL/GenBank/DDBJ whole genome shotgun (WGS) entry which is preliminary data.</text>
</comment>
<dbReference type="SUPFAM" id="SSF48452">
    <property type="entry name" value="TPR-like"/>
    <property type="match status" value="2"/>
</dbReference>
<keyword evidence="1" id="KW-0677">Repeat</keyword>
<name>A0ABV5ZL54_9BACT</name>
<evidence type="ECO:0000256" key="1">
    <source>
        <dbReference type="ARBA" id="ARBA00022737"/>
    </source>
</evidence>
<keyword evidence="2 3" id="KW-0802">TPR repeat</keyword>
<organism evidence="5 6">
    <name type="scientific">Hallella seregens ATCC 51272</name>
    <dbReference type="NCBI Taxonomy" id="1336250"/>
    <lineage>
        <taxon>Bacteria</taxon>
        <taxon>Pseudomonadati</taxon>
        <taxon>Bacteroidota</taxon>
        <taxon>Bacteroidia</taxon>
        <taxon>Bacteroidales</taxon>
        <taxon>Prevotellaceae</taxon>
        <taxon>Hallella</taxon>
    </lineage>
</organism>
<sequence>MMNSKRTHRFPFAAALALLLALSAPVMGKARKQKPTPPAASAVAPLSPADRLRYQYFFLEAVRQQNAGHHAAAFDLLDHCLRIDPHAAEAYYLQAPYLSRLHQDSLALARLERAARLSPDNDVYQEKVAQYYIGTGNYARAVEAYEQLYALHRDRSAVLNILVQLYKQQKDYDHMLDAIARLEQVEGESEQLALARMGAYELKGDTKSAYRTLRQLADSHPNDLNYRIMLGNWLMQNSRPAEAYPLFAGALKEEPDNTYALSSMYDYYRAAGQDSLARQMMERVLLGRNTPADNRIQFMRQAIQENEQQGGDSTLIISLLDRMQQVAPRDAQVAEMRVAYYTLKKMPAAQTDSALVQLLRLAPDNGGARLQLIRNKWGKGNWTEIAALSEPGMLYNPDEMVFYYFTGLARYYQKDDNGALDAFQRGTAEINDKSDPAIVSDFYAIMGEIYHNKGELKKAYAAYDSCLQWKPDQVMTLNNYAYFLSIEGGDLKKAEEMSARAVKAEPKNATYLDTYAWVLYRQGRYTEAKLYIDQALANTPDSTLNADVLEHAGDIYDKTGDRPAAVAYWQRAIAAGADRTALMRKIQPVRPSAARRPARKAGRR</sequence>
<feature type="repeat" description="TPR" evidence="3">
    <location>
        <begin position="440"/>
        <end position="473"/>
    </location>
</feature>
<dbReference type="RefSeq" id="WP_027952148.1">
    <property type="nucleotide sequence ID" value="NZ_JADU01000012.1"/>
</dbReference>
<dbReference type="InterPro" id="IPR011990">
    <property type="entry name" value="TPR-like_helical_dom_sf"/>
</dbReference>
<evidence type="ECO:0000256" key="4">
    <source>
        <dbReference type="SAM" id="SignalP"/>
    </source>
</evidence>
<protein>
    <submittedName>
        <fullName evidence="5">Tetratricopeptide repeat protein</fullName>
    </submittedName>
</protein>
<dbReference type="PANTHER" id="PTHR44227">
    <property type="match status" value="1"/>
</dbReference>
<proteinExistence type="predicted"/>
<reference evidence="5 6" key="1">
    <citation type="submission" date="2024-09" db="EMBL/GenBank/DDBJ databases">
        <authorList>
            <person name="Sun Q."/>
            <person name="Mori K."/>
        </authorList>
    </citation>
    <scope>NUCLEOTIDE SEQUENCE [LARGE SCALE GENOMIC DNA]</scope>
    <source>
        <strain evidence="5 6">ATCC 51272</strain>
    </source>
</reference>
<keyword evidence="4" id="KW-0732">Signal</keyword>
<accession>A0ABV5ZL54</accession>
<evidence type="ECO:0000313" key="6">
    <source>
        <dbReference type="Proteomes" id="UP001589688"/>
    </source>
</evidence>
<evidence type="ECO:0000313" key="5">
    <source>
        <dbReference type="EMBL" id="MFB9898080.1"/>
    </source>
</evidence>
<evidence type="ECO:0000256" key="2">
    <source>
        <dbReference type="ARBA" id="ARBA00022803"/>
    </source>
</evidence>
<gene>
    <name evidence="5" type="ORF">ACFFK8_09840</name>
</gene>
<feature type="chain" id="PRO_5045336667" evidence="4">
    <location>
        <begin position="29"/>
        <end position="604"/>
    </location>
</feature>
<dbReference type="Pfam" id="PF13432">
    <property type="entry name" value="TPR_16"/>
    <property type="match status" value="2"/>
</dbReference>
<dbReference type="EMBL" id="JBHLZF010000002">
    <property type="protein sequence ID" value="MFB9898080.1"/>
    <property type="molecule type" value="Genomic_DNA"/>
</dbReference>
<dbReference type="Pfam" id="PF13181">
    <property type="entry name" value="TPR_8"/>
    <property type="match status" value="1"/>
</dbReference>
<dbReference type="Gene3D" id="1.25.40.10">
    <property type="entry name" value="Tetratricopeptide repeat domain"/>
    <property type="match status" value="3"/>
</dbReference>
<evidence type="ECO:0000256" key="3">
    <source>
        <dbReference type="PROSITE-ProRule" id="PRU00339"/>
    </source>
</evidence>
<dbReference type="InterPro" id="IPR052346">
    <property type="entry name" value="O-mannosyl-transferase_TMTC"/>
</dbReference>
<keyword evidence="6" id="KW-1185">Reference proteome</keyword>
<dbReference type="PANTHER" id="PTHR44227:SF3">
    <property type="entry name" value="PROTEIN O-MANNOSYL-TRANSFERASE TMTC4"/>
    <property type="match status" value="1"/>
</dbReference>
<dbReference type="PROSITE" id="PS50005">
    <property type="entry name" value="TPR"/>
    <property type="match status" value="1"/>
</dbReference>
<dbReference type="Proteomes" id="UP001589688">
    <property type="component" value="Unassembled WGS sequence"/>
</dbReference>
<dbReference type="SMART" id="SM00028">
    <property type="entry name" value="TPR"/>
    <property type="match status" value="7"/>
</dbReference>